<sequence length="424" mass="45370">MDYSLILLFIAVAFCFFMTWGVGANDLANVMSTTMGSKAITVRQAMLIAIIFEFAGAFLGGSGVTETMRDGIIDSSQLSNQPLVLMEGMLSVLAACTIWMNLASYMGVPVSITNALVGSMVGFGSVVLGTNAIHWNQVSHIAIGWVTSPFIAGITSYALFVSIQQTIFIKSNPLEKAKLYIPIYLFLVGTVLSFITVFKGLKHFNIHLNLKQDLAVTLATSIFITITGMTFIKRIPEMPKIRRRERFIQVEKYFAVLMALTACAMVFAHGSNDVALAVGPLTIMHSLVIHANQPIGADNYPSWIILLGCVGVITGFLMYGRKVIETVGSSITALTPSRAFAATLAAATTVVVATSTGIPVSATQTLVGAVLGVGLARGIGALNLIVIRNIFMSWVLTLPAASVLTILAYKIIHLCTSYLITTPG</sequence>
<comment type="subcellular location">
    <subcellularLocation>
        <location evidence="1 6">Membrane</location>
        <topology evidence="1 6">Multi-pass membrane protein</topology>
    </subcellularLocation>
</comment>
<organism evidence="7 8">
    <name type="scientific">Legionella massiliensis</name>
    <dbReference type="NCBI Taxonomy" id="1034943"/>
    <lineage>
        <taxon>Bacteria</taxon>
        <taxon>Pseudomonadati</taxon>
        <taxon>Pseudomonadota</taxon>
        <taxon>Gammaproteobacteria</taxon>
        <taxon>Legionellales</taxon>
        <taxon>Legionellaceae</taxon>
        <taxon>Legionella</taxon>
    </lineage>
</organism>
<dbReference type="EMBL" id="CCSB01000002">
    <property type="protein sequence ID" value="CDZ77838.1"/>
    <property type="molecule type" value="Genomic_DNA"/>
</dbReference>
<dbReference type="GO" id="GO:0016020">
    <property type="term" value="C:membrane"/>
    <property type="evidence" value="ECO:0007669"/>
    <property type="project" value="UniProtKB-SubCell"/>
</dbReference>
<evidence type="ECO:0000313" key="8">
    <source>
        <dbReference type="Proteomes" id="UP000044071"/>
    </source>
</evidence>
<protein>
    <recommendedName>
        <fullName evidence="6">Phosphate transporter</fullName>
    </recommendedName>
</protein>
<evidence type="ECO:0000256" key="5">
    <source>
        <dbReference type="ARBA" id="ARBA00023136"/>
    </source>
</evidence>
<feature type="transmembrane region" description="Helical" evidence="6">
    <location>
        <begin position="339"/>
        <end position="360"/>
    </location>
</feature>
<feature type="transmembrane region" description="Helical" evidence="6">
    <location>
        <begin position="253"/>
        <end position="271"/>
    </location>
</feature>
<dbReference type="GO" id="GO:0035435">
    <property type="term" value="P:phosphate ion transmembrane transport"/>
    <property type="evidence" value="ECO:0007669"/>
    <property type="project" value="TreeGrafter"/>
</dbReference>
<dbReference type="GO" id="GO:0005315">
    <property type="term" value="F:phosphate transmembrane transporter activity"/>
    <property type="evidence" value="ECO:0007669"/>
    <property type="project" value="InterPro"/>
</dbReference>
<feature type="transmembrane region" description="Helical" evidence="6">
    <location>
        <begin position="394"/>
        <end position="420"/>
    </location>
</feature>
<feature type="transmembrane region" description="Helical" evidence="6">
    <location>
        <begin position="181"/>
        <end position="202"/>
    </location>
</feature>
<accession>A0A078L194</accession>
<evidence type="ECO:0000313" key="7">
    <source>
        <dbReference type="EMBL" id="CDZ77838.1"/>
    </source>
</evidence>
<feature type="transmembrane region" description="Helical" evidence="6">
    <location>
        <begin position="214"/>
        <end position="232"/>
    </location>
</feature>
<feature type="transmembrane region" description="Helical" evidence="6">
    <location>
        <begin position="6"/>
        <end position="24"/>
    </location>
</feature>
<evidence type="ECO:0000256" key="2">
    <source>
        <dbReference type="ARBA" id="ARBA00022448"/>
    </source>
</evidence>
<dbReference type="InterPro" id="IPR001204">
    <property type="entry name" value="Phos_transporter"/>
</dbReference>
<keyword evidence="8" id="KW-1185">Reference proteome</keyword>
<keyword evidence="5 6" id="KW-0472">Membrane</keyword>
<keyword evidence="2 6" id="KW-0813">Transport</keyword>
<evidence type="ECO:0000256" key="3">
    <source>
        <dbReference type="ARBA" id="ARBA00022692"/>
    </source>
</evidence>
<dbReference type="OrthoDB" id="9779554at2"/>
<feature type="transmembrane region" description="Helical" evidence="6">
    <location>
        <begin position="366"/>
        <end position="387"/>
    </location>
</feature>
<reference evidence="7 8" key="1">
    <citation type="submission" date="2014-06" db="EMBL/GenBank/DDBJ databases">
        <authorList>
            <person name="Urmite Genomes Urmite Genomes"/>
        </authorList>
    </citation>
    <scope>NUCLEOTIDE SEQUENCE [LARGE SCALE GENOMIC DNA]</scope>
</reference>
<dbReference type="Proteomes" id="UP000044071">
    <property type="component" value="Unassembled WGS sequence"/>
</dbReference>
<evidence type="ECO:0000256" key="6">
    <source>
        <dbReference type="RuleBase" id="RU363058"/>
    </source>
</evidence>
<dbReference type="eggNOG" id="COG0306">
    <property type="taxonomic scope" value="Bacteria"/>
</dbReference>
<feature type="transmembrane region" description="Helical" evidence="6">
    <location>
        <begin position="45"/>
        <end position="64"/>
    </location>
</feature>
<keyword evidence="4 6" id="KW-1133">Transmembrane helix</keyword>
<dbReference type="PANTHER" id="PTHR11101">
    <property type="entry name" value="PHOSPHATE TRANSPORTER"/>
    <property type="match status" value="1"/>
</dbReference>
<name>A0A078L194_9GAMM</name>
<feature type="transmembrane region" description="Helical" evidence="6">
    <location>
        <begin position="115"/>
        <end position="135"/>
    </location>
</feature>
<evidence type="ECO:0000256" key="1">
    <source>
        <dbReference type="ARBA" id="ARBA00004141"/>
    </source>
</evidence>
<dbReference type="Pfam" id="PF01384">
    <property type="entry name" value="PHO4"/>
    <property type="match status" value="1"/>
</dbReference>
<feature type="transmembrane region" description="Helical" evidence="6">
    <location>
        <begin position="141"/>
        <end position="160"/>
    </location>
</feature>
<dbReference type="RefSeq" id="WP_043874309.1">
    <property type="nucleotide sequence ID" value="NZ_CCVW01000002.1"/>
</dbReference>
<comment type="similarity">
    <text evidence="6">Belongs to the inorganic phosphate transporter (PiT) (TC 2.A.20) family.</text>
</comment>
<dbReference type="PANTHER" id="PTHR11101:SF80">
    <property type="entry name" value="PHOSPHATE TRANSPORTER"/>
    <property type="match status" value="1"/>
</dbReference>
<keyword evidence="6" id="KW-0592">Phosphate transport</keyword>
<dbReference type="AlphaFoldDB" id="A0A078L194"/>
<evidence type="ECO:0000256" key="4">
    <source>
        <dbReference type="ARBA" id="ARBA00022989"/>
    </source>
</evidence>
<proteinExistence type="inferred from homology"/>
<gene>
    <name evidence="7" type="primary">pitA_2</name>
    <name evidence="7" type="ORF">BN59_02131</name>
</gene>
<keyword evidence="3 6" id="KW-0812">Transmembrane</keyword>
<feature type="transmembrane region" description="Helical" evidence="6">
    <location>
        <begin position="300"/>
        <end position="319"/>
    </location>
</feature>
<dbReference type="STRING" id="1034943.BN59_02131"/>